<dbReference type="NCBIfam" id="TIGR01552">
    <property type="entry name" value="phd_fam"/>
    <property type="match status" value="1"/>
</dbReference>
<accession>A0A2P7U2T3</accession>
<reference evidence="3 4" key="1">
    <citation type="submission" date="2018-03" db="EMBL/GenBank/DDBJ databases">
        <title>Neisseria weixii sp. nov., isolated from the intestinal contents of Tibetan Plateau pika (Ochotona curzoniae) in Yushu, Qinghai Province, China.</title>
        <authorList>
            <person name="Gui Z."/>
        </authorList>
    </citation>
    <scope>NUCLEOTIDE SEQUENCE [LARGE SCALE GENOMIC DNA]</scope>
    <source>
        <strain evidence="3 4">ATCC 51483</strain>
    </source>
</reference>
<comment type="function">
    <text evidence="2">Antitoxin component of a type II toxin-antitoxin (TA) system.</text>
</comment>
<evidence type="ECO:0000256" key="1">
    <source>
        <dbReference type="ARBA" id="ARBA00009981"/>
    </source>
</evidence>
<dbReference type="PANTHER" id="PTHR33713">
    <property type="entry name" value="ANTITOXIN YAFN-RELATED"/>
    <property type="match status" value="1"/>
</dbReference>
<dbReference type="Gene3D" id="6.10.250.330">
    <property type="match status" value="1"/>
</dbReference>
<dbReference type="OrthoDB" id="9802003at2"/>
<dbReference type="Pfam" id="PF02604">
    <property type="entry name" value="PhdYeFM_antitox"/>
    <property type="match status" value="1"/>
</dbReference>
<gene>
    <name evidence="3" type="ORF">C7N83_01625</name>
</gene>
<comment type="caution">
    <text evidence="3">The sequence shown here is derived from an EMBL/GenBank/DDBJ whole genome shotgun (WGS) entry which is preliminary data.</text>
</comment>
<organism evidence="3 4">
    <name type="scientific">Neisseria iguanae</name>
    <dbReference type="NCBI Taxonomy" id="90242"/>
    <lineage>
        <taxon>Bacteria</taxon>
        <taxon>Pseudomonadati</taxon>
        <taxon>Pseudomonadota</taxon>
        <taxon>Betaproteobacteria</taxon>
        <taxon>Neisseriales</taxon>
        <taxon>Neisseriaceae</taxon>
        <taxon>Neisseria</taxon>
    </lineage>
</organism>
<dbReference type="InterPro" id="IPR006442">
    <property type="entry name" value="Antitoxin_Phd/YefM"/>
</dbReference>
<dbReference type="RefSeq" id="WP_106740141.1">
    <property type="nucleotide sequence ID" value="NZ_PXYY01000005.1"/>
</dbReference>
<dbReference type="InterPro" id="IPR036165">
    <property type="entry name" value="YefM-like_sf"/>
</dbReference>
<dbReference type="Gene3D" id="3.40.1620.10">
    <property type="entry name" value="YefM-like domain"/>
    <property type="match status" value="1"/>
</dbReference>
<dbReference type="InterPro" id="IPR051405">
    <property type="entry name" value="phD/YefM_antitoxin"/>
</dbReference>
<evidence type="ECO:0000313" key="4">
    <source>
        <dbReference type="Proteomes" id="UP000241868"/>
    </source>
</evidence>
<keyword evidence="4" id="KW-1185">Reference proteome</keyword>
<evidence type="ECO:0000256" key="2">
    <source>
        <dbReference type="RuleBase" id="RU362080"/>
    </source>
</evidence>
<name>A0A2P7U2T3_9NEIS</name>
<dbReference type="EMBL" id="PXYY01000005">
    <property type="protein sequence ID" value="PSJ81267.1"/>
    <property type="molecule type" value="Genomic_DNA"/>
</dbReference>
<proteinExistence type="inferred from homology"/>
<dbReference type="Proteomes" id="UP000241868">
    <property type="component" value="Unassembled WGS sequence"/>
</dbReference>
<comment type="similarity">
    <text evidence="1 2">Belongs to the phD/YefM antitoxin family.</text>
</comment>
<evidence type="ECO:0000313" key="3">
    <source>
        <dbReference type="EMBL" id="PSJ81267.1"/>
    </source>
</evidence>
<sequence>MAVPNTCAKRKNTHKINSIIIDKVVNYTSIRNNLAQVMTEVNEDKIVAHITRRNGNNCVLMAEDKYSSLIETLYLLTSKANAAWLEESVAQAENGRFIDIEL</sequence>
<dbReference type="AlphaFoldDB" id="A0A2P7U2T3"/>
<dbReference type="SUPFAM" id="SSF143120">
    <property type="entry name" value="YefM-like"/>
    <property type="match status" value="1"/>
</dbReference>
<dbReference type="PANTHER" id="PTHR33713:SF6">
    <property type="entry name" value="ANTITOXIN YEFM"/>
    <property type="match status" value="1"/>
</dbReference>
<protein>
    <recommendedName>
        <fullName evidence="2">Antitoxin</fullName>
    </recommendedName>
</protein>